<evidence type="ECO:0000313" key="5">
    <source>
        <dbReference type="Proteomes" id="UP000007875"/>
    </source>
</evidence>
<dbReference type="STRING" id="51511.ENSCSAVP00000000150"/>
<reference evidence="5" key="1">
    <citation type="submission" date="2003-08" db="EMBL/GenBank/DDBJ databases">
        <authorList>
            <person name="Birren B."/>
            <person name="Nusbaum C."/>
            <person name="Abebe A."/>
            <person name="Abouelleil A."/>
            <person name="Adekoya E."/>
            <person name="Ait-zahra M."/>
            <person name="Allen N."/>
            <person name="Allen T."/>
            <person name="An P."/>
            <person name="Anderson M."/>
            <person name="Anderson S."/>
            <person name="Arachchi H."/>
            <person name="Armbruster J."/>
            <person name="Bachantsang P."/>
            <person name="Baldwin J."/>
            <person name="Barry A."/>
            <person name="Bayul T."/>
            <person name="Blitshsteyn B."/>
            <person name="Bloom T."/>
            <person name="Blye J."/>
            <person name="Boguslavskiy L."/>
            <person name="Borowsky M."/>
            <person name="Boukhgalter B."/>
            <person name="Brunache A."/>
            <person name="Butler J."/>
            <person name="Calixte N."/>
            <person name="Calvo S."/>
            <person name="Camarata J."/>
            <person name="Campo K."/>
            <person name="Chang J."/>
            <person name="Cheshatsang Y."/>
            <person name="Citroen M."/>
            <person name="Collymore A."/>
            <person name="Considine T."/>
            <person name="Cook A."/>
            <person name="Cooke P."/>
            <person name="Corum B."/>
            <person name="Cuomo C."/>
            <person name="David R."/>
            <person name="Dawoe T."/>
            <person name="Degray S."/>
            <person name="Dodge S."/>
            <person name="Dooley K."/>
            <person name="Dorje P."/>
            <person name="Dorjee K."/>
            <person name="Dorris L."/>
            <person name="Duffey N."/>
            <person name="Dupes A."/>
            <person name="Elkins T."/>
            <person name="Engels R."/>
            <person name="Erickson J."/>
            <person name="Farina A."/>
            <person name="Faro S."/>
            <person name="Ferreira P."/>
            <person name="Fischer H."/>
            <person name="Fitzgerald M."/>
            <person name="Foley K."/>
            <person name="Gage D."/>
            <person name="Galagan J."/>
            <person name="Gearin G."/>
            <person name="Gnerre S."/>
            <person name="Gnirke A."/>
            <person name="Goyette A."/>
            <person name="Graham J."/>
            <person name="Grandbois E."/>
            <person name="Gyaltsen K."/>
            <person name="Hafez N."/>
            <person name="Hagopian D."/>
            <person name="Hagos B."/>
            <person name="Hall J."/>
            <person name="Hatcher B."/>
            <person name="Heller A."/>
            <person name="Higgins H."/>
            <person name="Honan T."/>
            <person name="Horn A."/>
            <person name="Houde N."/>
            <person name="Hughes L."/>
            <person name="Hulme W."/>
            <person name="Husby E."/>
            <person name="Iliev I."/>
            <person name="Jaffe D."/>
            <person name="Jones C."/>
            <person name="Kamal M."/>
            <person name="Kamat A."/>
            <person name="Kamvysselis M."/>
            <person name="Karlsson E."/>
            <person name="Kells C."/>
            <person name="Kieu A."/>
            <person name="Kisner P."/>
            <person name="Kodira C."/>
            <person name="Kulbokas E."/>
            <person name="Labutti K."/>
            <person name="Lama D."/>
            <person name="Landers T."/>
            <person name="Leger J."/>
            <person name="Levine S."/>
            <person name="Lewis D."/>
            <person name="Lewis T."/>
            <person name="Lindblad-toh K."/>
            <person name="Liu X."/>
            <person name="Lokyitsang T."/>
            <person name="Lokyitsang Y."/>
            <person name="Lucien O."/>
            <person name="Lui A."/>
            <person name="Ma L.J."/>
            <person name="Mabbitt R."/>
            <person name="Macdonald J."/>
            <person name="Maclean C."/>
            <person name="Major J."/>
            <person name="Manning J."/>
            <person name="Marabella R."/>
            <person name="Maru K."/>
            <person name="Matthews C."/>
            <person name="Mauceli E."/>
            <person name="Mccarthy M."/>
            <person name="Mcdonough S."/>
            <person name="Mcghee T."/>
            <person name="Meldrim J."/>
            <person name="Meneus L."/>
            <person name="Mesirov J."/>
            <person name="Mihalev A."/>
            <person name="Mihova T."/>
            <person name="Mikkelsen T."/>
            <person name="Mlenga V."/>
            <person name="Moru K."/>
            <person name="Mozes J."/>
            <person name="Mulrain L."/>
            <person name="Munson G."/>
            <person name="Naylor J."/>
            <person name="Newes C."/>
            <person name="Nguyen C."/>
            <person name="Nguyen N."/>
            <person name="Nguyen T."/>
            <person name="Nicol R."/>
            <person name="Nielsen C."/>
            <person name="Nizzari M."/>
            <person name="Norbu C."/>
            <person name="Norbu N."/>
            <person name="O'donnell P."/>
            <person name="Okoawo O."/>
            <person name="O'leary S."/>
            <person name="Omotosho B."/>
            <person name="O'neill K."/>
            <person name="Osman S."/>
            <person name="Parker S."/>
            <person name="Perrin D."/>
            <person name="Phunkhang P."/>
            <person name="Piqani B."/>
            <person name="Purcell S."/>
            <person name="Rachupka T."/>
            <person name="Ramasamy U."/>
            <person name="Rameau R."/>
            <person name="Ray V."/>
            <person name="Raymond C."/>
            <person name="Retta R."/>
            <person name="Richardson S."/>
            <person name="Rise C."/>
            <person name="Rodriguez J."/>
            <person name="Rogers J."/>
            <person name="Rogov P."/>
            <person name="Rutman M."/>
            <person name="Schupbach R."/>
            <person name="Seaman C."/>
            <person name="Settipalli S."/>
            <person name="Sharpe T."/>
            <person name="Sheridan J."/>
            <person name="Sherpa N."/>
            <person name="Shi J."/>
            <person name="Smirnov S."/>
            <person name="Smith C."/>
            <person name="Sougnez C."/>
            <person name="Spencer B."/>
            <person name="Stalker J."/>
            <person name="Stange-thomann N."/>
            <person name="Stavropoulos S."/>
            <person name="Stetson K."/>
            <person name="Stone C."/>
            <person name="Stone S."/>
            <person name="Stubbs M."/>
            <person name="Talamas J."/>
            <person name="Tchuinga P."/>
            <person name="Tenzing P."/>
            <person name="Tesfaye S."/>
            <person name="Theodore J."/>
            <person name="Thoulutsang Y."/>
            <person name="Topham K."/>
            <person name="Towey S."/>
            <person name="Tsamla T."/>
            <person name="Tsomo N."/>
            <person name="Vallee D."/>
            <person name="Vassiliev H."/>
            <person name="Venkataraman V."/>
            <person name="Vinson J."/>
            <person name="Vo A."/>
            <person name="Wade C."/>
            <person name="Wang S."/>
            <person name="Wangchuk T."/>
            <person name="Wangdi T."/>
            <person name="Whittaker C."/>
            <person name="Wilkinson J."/>
            <person name="Wu Y."/>
            <person name="Wyman D."/>
            <person name="Yadav S."/>
            <person name="Yang S."/>
            <person name="Yang X."/>
            <person name="Yeager S."/>
            <person name="Yee E."/>
            <person name="Young G."/>
            <person name="Zainoun J."/>
            <person name="Zembeck L."/>
            <person name="Zimmer A."/>
            <person name="Zody M."/>
            <person name="Lander E."/>
        </authorList>
    </citation>
    <scope>NUCLEOTIDE SEQUENCE [LARGE SCALE GENOMIC DNA]</scope>
</reference>
<dbReference type="PANTHER" id="PTHR12356">
    <property type="entry name" value="NUCLEAR MOVEMENT PROTEIN NUDC"/>
    <property type="match status" value="1"/>
</dbReference>
<dbReference type="AlphaFoldDB" id="H2Y4A2"/>
<dbReference type="OMA" id="VENTYTW"/>
<dbReference type="CDD" id="cd06467">
    <property type="entry name" value="p23_NUDC_like"/>
    <property type="match status" value="1"/>
</dbReference>
<dbReference type="HOGENOM" id="CLU_047332_0_1_1"/>
<proteinExistence type="predicted"/>
<feature type="compositionally biased region" description="Polar residues" evidence="2">
    <location>
        <begin position="139"/>
        <end position="155"/>
    </location>
</feature>
<keyword evidence="1" id="KW-0597">Phosphoprotein</keyword>
<feature type="compositionally biased region" description="Acidic residues" evidence="2">
    <location>
        <begin position="96"/>
        <end position="106"/>
    </location>
</feature>
<dbReference type="InterPro" id="IPR037898">
    <property type="entry name" value="NudC_fam"/>
</dbReference>
<name>H2Y4A2_CIOSA</name>
<dbReference type="InterPro" id="IPR025934">
    <property type="entry name" value="NudC_N_dom"/>
</dbReference>
<evidence type="ECO:0000313" key="4">
    <source>
        <dbReference type="Ensembl" id="ENSCSAVP00000000150.1"/>
    </source>
</evidence>
<evidence type="ECO:0000256" key="2">
    <source>
        <dbReference type="SAM" id="MobiDB-lite"/>
    </source>
</evidence>
<dbReference type="eggNOG" id="KOG2265">
    <property type="taxonomic scope" value="Eukaryota"/>
</dbReference>
<reference evidence="4" key="3">
    <citation type="submission" date="2025-09" db="UniProtKB">
        <authorList>
            <consortium name="Ensembl"/>
        </authorList>
    </citation>
    <scope>IDENTIFICATION</scope>
</reference>
<protein>
    <recommendedName>
        <fullName evidence="3">CS domain-containing protein</fullName>
    </recommendedName>
</protein>
<dbReference type="GO" id="GO:0005737">
    <property type="term" value="C:cytoplasm"/>
    <property type="evidence" value="ECO:0007669"/>
    <property type="project" value="TreeGrafter"/>
</dbReference>
<dbReference type="SUPFAM" id="SSF49764">
    <property type="entry name" value="HSP20-like chaperones"/>
    <property type="match status" value="1"/>
</dbReference>
<evidence type="ECO:0000259" key="3">
    <source>
        <dbReference type="PROSITE" id="PS51203"/>
    </source>
</evidence>
<keyword evidence="5" id="KW-1185">Reference proteome</keyword>
<dbReference type="InParanoid" id="H2Y4A2"/>
<sequence>MASPSDKMKAAYDNALLGILQNEGNLEQFLDVIFGFLCRRTDFFRTMQDPKQKYGFPPGVAEKIILTYFKKYKTFVEQIEAEQEAKKVEKESVEINEIEVESDDQTSTETKEMLMPNKEDDKPTKQEQKVEEKPKQSPVNPSAPNDQSVFQSNPDSYNGAIRDRYNWSQNYDDVDVKIQVEKSVAKAKQVKVDIQRKHLKVFVKETESSNFETIIDGELQHEVNKEESMWSLESRKNIQITLTKCKNIWWTMLVHG</sequence>
<organism evidence="4 5">
    <name type="scientific">Ciona savignyi</name>
    <name type="common">Pacific transparent sea squirt</name>
    <dbReference type="NCBI Taxonomy" id="51511"/>
    <lineage>
        <taxon>Eukaryota</taxon>
        <taxon>Metazoa</taxon>
        <taxon>Chordata</taxon>
        <taxon>Tunicata</taxon>
        <taxon>Ascidiacea</taxon>
        <taxon>Phlebobranchia</taxon>
        <taxon>Cionidae</taxon>
        <taxon>Ciona</taxon>
    </lineage>
</organism>
<dbReference type="eggNOG" id="KOG4380">
    <property type="taxonomic scope" value="Eukaryota"/>
</dbReference>
<evidence type="ECO:0000256" key="1">
    <source>
        <dbReference type="ARBA" id="ARBA00022553"/>
    </source>
</evidence>
<dbReference type="GeneTree" id="ENSGT00940000158444"/>
<reference evidence="4" key="2">
    <citation type="submission" date="2025-08" db="UniProtKB">
        <authorList>
            <consortium name="Ensembl"/>
        </authorList>
    </citation>
    <scope>IDENTIFICATION</scope>
</reference>
<feature type="domain" description="CS" evidence="3">
    <location>
        <begin position="160"/>
        <end position="254"/>
    </location>
</feature>
<dbReference type="Gene3D" id="2.60.40.790">
    <property type="match status" value="1"/>
</dbReference>
<dbReference type="PROSITE" id="PS51203">
    <property type="entry name" value="CS"/>
    <property type="match status" value="1"/>
</dbReference>
<dbReference type="Proteomes" id="UP000007875">
    <property type="component" value="Unassembled WGS sequence"/>
</dbReference>
<feature type="region of interest" description="Disordered" evidence="2">
    <location>
        <begin position="96"/>
        <end position="155"/>
    </location>
</feature>
<dbReference type="InterPro" id="IPR008978">
    <property type="entry name" value="HSP20-like_chaperone"/>
</dbReference>
<dbReference type="Pfam" id="PF14050">
    <property type="entry name" value="Nudc_N"/>
    <property type="match status" value="1"/>
</dbReference>
<dbReference type="InterPro" id="IPR007052">
    <property type="entry name" value="CS_dom"/>
</dbReference>
<accession>H2Y4A2</accession>
<dbReference type="PANTHER" id="PTHR12356:SF19">
    <property type="entry name" value="NUDC DOMAIN-CONTAINING PROTEIN 3"/>
    <property type="match status" value="1"/>
</dbReference>
<dbReference type="GO" id="GO:0006457">
    <property type="term" value="P:protein folding"/>
    <property type="evidence" value="ECO:0007669"/>
    <property type="project" value="TreeGrafter"/>
</dbReference>
<dbReference type="Pfam" id="PF04969">
    <property type="entry name" value="CS"/>
    <property type="match status" value="1"/>
</dbReference>
<dbReference type="FunCoup" id="H2Y4A2">
    <property type="interactions" value="75"/>
</dbReference>
<dbReference type="Ensembl" id="ENSCSAVT00000000151.1">
    <property type="protein sequence ID" value="ENSCSAVP00000000150.1"/>
    <property type="gene ID" value="ENSCSAVG00000000081.1"/>
</dbReference>
<feature type="compositionally biased region" description="Basic and acidic residues" evidence="2">
    <location>
        <begin position="109"/>
        <end position="135"/>
    </location>
</feature>
<dbReference type="GO" id="GO:0051082">
    <property type="term" value="F:unfolded protein binding"/>
    <property type="evidence" value="ECO:0007669"/>
    <property type="project" value="TreeGrafter"/>
</dbReference>